<dbReference type="EMBL" id="AP019308">
    <property type="protein sequence ID" value="BBH21477.1"/>
    <property type="molecule type" value="Genomic_DNA"/>
</dbReference>
<dbReference type="RefSeq" id="WP_125658042.1">
    <property type="nucleotide sequence ID" value="NZ_AP019308.1"/>
</dbReference>
<dbReference type="Gene3D" id="3.30.420.40">
    <property type="match status" value="1"/>
</dbReference>
<dbReference type="InterPro" id="IPR048950">
    <property type="entry name" value="Ppx_GppA_C"/>
</dbReference>
<keyword evidence="6" id="KW-1185">Reference proteome</keyword>
<evidence type="ECO:0000259" key="4">
    <source>
        <dbReference type="Pfam" id="PF21447"/>
    </source>
</evidence>
<evidence type="ECO:0000259" key="3">
    <source>
        <dbReference type="Pfam" id="PF02541"/>
    </source>
</evidence>
<sequence length="510" mass="56946">MIEQRIGIIDIGSNSIRLVVYERTSSGAHRVIDGSKRSARLSEQIDDNGALPDKIIDELVDTINHFRLICAHHRTGLVRAVATAAIRNATNKQHLLQRVETESGLPIELISGEEEASYGFLGMINSMDVKDGFLIDIGGGSTEVSLFKDRTLVQAVSFPFGCVSLTRRFSSKGAVSDDQLRALEQLVEEAAEREAWLKWSPDLPLIGVGGTIRALGKIHQAHVKYPFESYHNYPMSGSATDDLFDMLRKEPLDKRNKIPGLSKDRIDIIVPGIAILRTIYRIIGASTYVICGAGLRDGLFFSTRFPEKPKLDDVLTYSVNNIAALHPEAPKQHMMQVNRIALQLFDSLELQQLFFPEHARLWIDTASILYRIGASIDYYDYTKHTFYLMINSHINGFSHKEILLCAAIASYKNKNRVRQLAAAYRPMLSEDDVTLICKLGSLLQLAVALDRSETQAIGRLVIENAGGKLELRAIRADGSLAVERKEVDTLAHDFKKLWGLIPALYAPDYR</sequence>
<comment type="similarity">
    <text evidence="1">Belongs to the GppA/Ppx family.</text>
</comment>
<evidence type="ECO:0000313" key="6">
    <source>
        <dbReference type="Proteomes" id="UP000275368"/>
    </source>
</evidence>
<dbReference type="CDD" id="cd24052">
    <property type="entry name" value="ASKHA_NBD_HpPPX-GppA-like"/>
    <property type="match status" value="1"/>
</dbReference>
<evidence type="ECO:0000313" key="5">
    <source>
        <dbReference type="EMBL" id="BBH21477.1"/>
    </source>
</evidence>
<reference evidence="5 6" key="1">
    <citation type="submission" date="2018-11" db="EMBL/GenBank/DDBJ databases">
        <title>Complete genome sequence of Paenibacillus baekrokdamisoli strain KCTC 33723.</title>
        <authorList>
            <person name="Kang S.W."/>
            <person name="Lee K.C."/>
            <person name="Kim K.K."/>
            <person name="Kim J.S."/>
            <person name="Kim D.S."/>
            <person name="Ko S.H."/>
            <person name="Yang S.H."/>
            <person name="Lee J.S."/>
        </authorList>
    </citation>
    <scope>NUCLEOTIDE SEQUENCE [LARGE SCALE GENOMIC DNA]</scope>
    <source>
        <strain evidence="5 6">KCTC 33723</strain>
    </source>
</reference>
<dbReference type="SUPFAM" id="SSF109604">
    <property type="entry name" value="HD-domain/PDEase-like"/>
    <property type="match status" value="1"/>
</dbReference>
<evidence type="ECO:0000256" key="1">
    <source>
        <dbReference type="ARBA" id="ARBA00007125"/>
    </source>
</evidence>
<dbReference type="SUPFAM" id="SSF53067">
    <property type="entry name" value="Actin-like ATPase domain"/>
    <property type="match status" value="2"/>
</dbReference>
<feature type="domain" description="Ppx/GppA phosphatase N-terminal" evidence="3">
    <location>
        <begin position="26"/>
        <end position="302"/>
    </location>
</feature>
<dbReference type="PIRSF" id="PIRSF001267">
    <property type="entry name" value="Pyrophosphatase_GppA_Ppx"/>
    <property type="match status" value="1"/>
</dbReference>
<name>A0A3G9IRI1_9BACL</name>
<gene>
    <name evidence="5" type="ORF">Back11_28220</name>
</gene>
<feature type="domain" description="Ppx/GppA phosphatase C-terminal" evidence="4">
    <location>
        <begin position="331"/>
        <end position="462"/>
    </location>
</feature>
<dbReference type="InterPro" id="IPR043129">
    <property type="entry name" value="ATPase_NBD"/>
</dbReference>
<dbReference type="Gene3D" id="1.10.3210.10">
    <property type="entry name" value="Hypothetical protein af1432"/>
    <property type="match status" value="1"/>
</dbReference>
<dbReference type="GO" id="GO:0016787">
    <property type="term" value="F:hydrolase activity"/>
    <property type="evidence" value="ECO:0007669"/>
    <property type="project" value="UniProtKB-KW"/>
</dbReference>
<accession>A0A3G9IRI1</accession>
<dbReference type="KEGG" id="pbk:Back11_28220"/>
<dbReference type="Gene3D" id="3.30.420.150">
    <property type="entry name" value="Exopolyphosphatase. Domain 2"/>
    <property type="match status" value="1"/>
</dbReference>
<dbReference type="Proteomes" id="UP000275368">
    <property type="component" value="Chromosome"/>
</dbReference>
<dbReference type="Pfam" id="PF02541">
    <property type="entry name" value="Ppx-GppA"/>
    <property type="match status" value="1"/>
</dbReference>
<organism evidence="5 6">
    <name type="scientific">Paenibacillus baekrokdamisoli</name>
    <dbReference type="NCBI Taxonomy" id="1712516"/>
    <lineage>
        <taxon>Bacteria</taxon>
        <taxon>Bacillati</taxon>
        <taxon>Bacillota</taxon>
        <taxon>Bacilli</taxon>
        <taxon>Bacillales</taxon>
        <taxon>Paenibacillaceae</taxon>
        <taxon>Paenibacillus</taxon>
    </lineage>
</organism>
<protein>
    <submittedName>
        <fullName evidence="5">Exopolyphosphatase</fullName>
    </submittedName>
</protein>
<dbReference type="PANTHER" id="PTHR30005">
    <property type="entry name" value="EXOPOLYPHOSPHATASE"/>
    <property type="match status" value="1"/>
</dbReference>
<keyword evidence="2" id="KW-0378">Hydrolase</keyword>
<dbReference type="InterPro" id="IPR030673">
    <property type="entry name" value="PyroPPase_GppA_Ppx"/>
</dbReference>
<dbReference type="Pfam" id="PF21447">
    <property type="entry name" value="Ppx-GppA_III"/>
    <property type="match status" value="1"/>
</dbReference>
<evidence type="ECO:0000256" key="2">
    <source>
        <dbReference type="ARBA" id="ARBA00022801"/>
    </source>
</evidence>
<dbReference type="InterPro" id="IPR050273">
    <property type="entry name" value="GppA/Ppx_hydrolase"/>
</dbReference>
<dbReference type="AlphaFoldDB" id="A0A3G9IRI1"/>
<dbReference type="OrthoDB" id="9807195at2"/>
<dbReference type="PANTHER" id="PTHR30005:SF0">
    <property type="entry name" value="RETROGRADE REGULATION PROTEIN 2"/>
    <property type="match status" value="1"/>
</dbReference>
<dbReference type="InterPro" id="IPR003695">
    <property type="entry name" value="Ppx_GppA_N"/>
</dbReference>
<proteinExistence type="inferred from homology"/>
<dbReference type="GO" id="GO:0006357">
    <property type="term" value="P:regulation of transcription by RNA polymerase II"/>
    <property type="evidence" value="ECO:0007669"/>
    <property type="project" value="TreeGrafter"/>
</dbReference>